<dbReference type="InterPro" id="IPR004645">
    <property type="entry name" value="Tfx_DNA-bd_arc"/>
</dbReference>
<sequence>MRDLTRKLQVLTLRKKGYSYSEIGKILGVTKQNVHSIEKRARKQFDECKFAYELLHWAFAKDCLIVKKGEDLREAIKKVLELGDKLNVKIVGTLDEILGFIKVRLGDIKDNEFAICIMEDGKIEVIGPQTLEHLRQLNLIDSIGKA</sequence>
<evidence type="ECO:0000259" key="2">
    <source>
        <dbReference type="Pfam" id="PF14601"/>
    </source>
</evidence>
<dbReference type="InterPro" id="IPR029291">
    <property type="entry name" value="Tfx_C"/>
</dbReference>
<evidence type="ECO:0000313" key="3">
    <source>
        <dbReference type="EMBL" id="UXD22530.1"/>
    </source>
</evidence>
<dbReference type="Gene3D" id="3.30.1190.10">
    <property type="entry name" value="DNA-binding protein Tfx superfamily, archaea"/>
    <property type="match status" value="1"/>
</dbReference>
<evidence type="ECO:0000313" key="4">
    <source>
        <dbReference type="Proteomes" id="UP001063698"/>
    </source>
</evidence>
<proteinExistence type="predicted"/>
<dbReference type="InterPro" id="IPR036657">
    <property type="entry name" value="Tfx_DNA-bd_sf_arc"/>
</dbReference>
<organism evidence="3 4">
    <name type="scientific">Ignicoccus pacificus DSM 13166</name>
    <dbReference type="NCBI Taxonomy" id="940294"/>
    <lineage>
        <taxon>Archaea</taxon>
        <taxon>Thermoproteota</taxon>
        <taxon>Thermoprotei</taxon>
        <taxon>Desulfurococcales</taxon>
        <taxon>Desulfurococcaceae</taxon>
        <taxon>Ignicoccus</taxon>
    </lineage>
</organism>
<reference evidence="3" key="1">
    <citation type="submission" date="2013-11" db="EMBL/GenBank/DDBJ databases">
        <title>Comparative genomics of Ignicoccus.</title>
        <authorList>
            <person name="Podar M."/>
        </authorList>
    </citation>
    <scope>NUCLEOTIDE SEQUENCE</scope>
    <source>
        <strain evidence="3">DSM 13166</strain>
    </source>
</reference>
<keyword evidence="4" id="KW-1185">Reference proteome</keyword>
<dbReference type="Proteomes" id="UP001063698">
    <property type="component" value="Chromosome"/>
</dbReference>
<dbReference type="Pfam" id="PF14601">
    <property type="entry name" value="TFX_C"/>
    <property type="match status" value="1"/>
</dbReference>
<dbReference type="KEGG" id="ipc:IPA_05940"/>
<gene>
    <name evidence="3" type="ORF">IPA_05940</name>
</gene>
<dbReference type="InterPro" id="IPR007630">
    <property type="entry name" value="RNA_pol_sigma70_r4"/>
</dbReference>
<accession>A0A977PLN8</accession>
<dbReference type="EMBL" id="CP006868">
    <property type="protein sequence ID" value="UXD22530.1"/>
    <property type="molecule type" value="Genomic_DNA"/>
</dbReference>
<dbReference type="SUPFAM" id="SSF89915">
    <property type="entry name" value="DNA-binding protein Tfx"/>
    <property type="match status" value="1"/>
</dbReference>
<dbReference type="GO" id="GO:0006352">
    <property type="term" value="P:DNA-templated transcription initiation"/>
    <property type="evidence" value="ECO:0007669"/>
    <property type="project" value="InterPro"/>
</dbReference>
<dbReference type="NCBIfam" id="TIGR00721">
    <property type="entry name" value="tfx"/>
    <property type="match status" value="1"/>
</dbReference>
<feature type="domain" description="DNA binding protein Tfx C-terminal" evidence="2">
    <location>
        <begin position="60"/>
        <end position="125"/>
    </location>
</feature>
<feature type="domain" description="RNA polymerase sigma-70 region 4" evidence="1">
    <location>
        <begin position="7"/>
        <end position="43"/>
    </location>
</feature>
<dbReference type="GO" id="GO:0003700">
    <property type="term" value="F:DNA-binding transcription factor activity"/>
    <property type="evidence" value="ECO:0007669"/>
    <property type="project" value="InterPro"/>
</dbReference>
<dbReference type="GO" id="GO:0003677">
    <property type="term" value="F:DNA binding"/>
    <property type="evidence" value="ECO:0007669"/>
    <property type="project" value="InterPro"/>
</dbReference>
<dbReference type="Pfam" id="PF04545">
    <property type="entry name" value="Sigma70_r4"/>
    <property type="match status" value="1"/>
</dbReference>
<dbReference type="AlphaFoldDB" id="A0A977PLN8"/>
<protein>
    <submittedName>
        <fullName evidence="3">Uncharacterized protein</fullName>
    </submittedName>
</protein>
<name>A0A977PLN8_9CREN</name>
<evidence type="ECO:0000259" key="1">
    <source>
        <dbReference type="Pfam" id="PF04545"/>
    </source>
</evidence>